<protein>
    <submittedName>
        <fullName evidence="3">Autotransporter domain-containing protein</fullName>
    </submittedName>
</protein>
<evidence type="ECO:0000256" key="1">
    <source>
        <dbReference type="SAM" id="SignalP"/>
    </source>
</evidence>
<dbReference type="Gene3D" id="3.40.50.1110">
    <property type="entry name" value="SGNH hydrolase"/>
    <property type="match status" value="1"/>
</dbReference>
<keyword evidence="4" id="KW-1185">Reference proteome</keyword>
<feature type="domain" description="Autotransporter" evidence="2">
    <location>
        <begin position="501"/>
        <end position="790"/>
    </location>
</feature>
<dbReference type="InterPro" id="IPR036709">
    <property type="entry name" value="Autotransporte_beta_dom_sf"/>
</dbReference>
<dbReference type="Gene3D" id="2.40.128.130">
    <property type="entry name" value="Autotransporter beta-domain"/>
    <property type="match status" value="1"/>
</dbReference>
<dbReference type="EMBL" id="CP092418">
    <property type="protein sequence ID" value="USD20704.1"/>
    <property type="molecule type" value="Genomic_DNA"/>
</dbReference>
<feature type="chain" id="PRO_5046132519" evidence="1">
    <location>
        <begin position="25"/>
        <end position="790"/>
    </location>
</feature>
<dbReference type="InterPro" id="IPR001087">
    <property type="entry name" value="GDSL"/>
</dbReference>
<organism evidence="3 4">
    <name type="scientific">Microbulbifer variabilis</name>
    <dbReference type="NCBI Taxonomy" id="266805"/>
    <lineage>
        <taxon>Bacteria</taxon>
        <taxon>Pseudomonadati</taxon>
        <taxon>Pseudomonadota</taxon>
        <taxon>Gammaproteobacteria</taxon>
        <taxon>Cellvibrionales</taxon>
        <taxon>Microbulbiferaceae</taxon>
        <taxon>Microbulbifer</taxon>
    </lineage>
</organism>
<evidence type="ECO:0000313" key="4">
    <source>
        <dbReference type="Proteomes" id="UP001055658"/>
    </source>
</evidence>
<name>A0ABY4V8T9_9GAMM</name>
<dbReference type="RefSeq" id="WP_252083112.1">
    <property type="nucleotide sequence ID" value="NZ_CP092418.1"/>
</dbReference>
<dbReference type="Pfam" id="PF03797">
    <property type="entry name" value="Autotransporter"/>
    <property type="match status" value="1"/>
</dbReference>
<dbReference type="Pfam" id="PF00657">
    <property type="entry name" value="Lipase_GDSL"/>
    <property type="match status" value="1"/>
</dbReference>
<dbReference type="Proteomes" id="UP001055658">
    <property type="component" value="Chromosome"/>
</dbReference>
<sequence>MPNAKRSLAAAIALASLTSVSAIAEESAFSQVIAFGDSLTDVGNYDVFTNGGDANDIAINVMSQNLGLGSLTASCAGMQSSLCLPSIDPALMTDPAKLEADVSRQVFNGVNEAGSVWAVGGHKAADVLMNIIGAENYMAFLQANGLDADVNRHNLLSAFMPAVDAEGKPAYPDQQLAGLLKQKLTEAGTYAAMAEAAKAQGDLVAAAGYQQQALAAKGEADQALEQLGTSGNPHPLGRGYLETTLGTADANALYWVNGGGNDLLSGFESVAKGEMSIEEATANAGLASVMLASAAGALSNAGANYILVSNVPDISKTPAVYKAVKDAVDSSESAAQLKAAVAAGLVTQDEANAQLTAAIDKALLDASKASEGFNANLLAQAKDIDGVLMVDQAGLLKVALNNAGQLGLSTEFDQGQYCFDGSGGDCIEHPVYGISQDTADASKLIFNDTVHPTQVGQQVLADYYTAIVNAAQVAGQLPDIGAQAARTHINSLDENLAGVRYSQAQTAVFAGGIFGDIDYDNGFAADMSGDSNANLIGMTYALRDNLELGFAVSRSNIDVDNARSDIESTSTNYSLFGRFHHDVFFVEGSMTLTDVDFDQANRALTLGNNFASELEGDTSGENTTLSLTVGANLFSESSFQLGPFIGVTRATMEVDGYTEKSIEGFTYTDSMGNEYDPLGMNYGDQERDYNTLRFGAFANKSWNTINAYAQVWYEDTNGTDTDTLEVGVKSMAGNMNAMPSYSSVDQGLFDDGMGLIAGIRWQAADSLALSANVTSRPAAEQASVNVTYRF</sequence>
<gene>
    <name evidence="3" type="ORF">MJO52_16750</name>
</gene>
<keyword evidence="1" id="KW-0732">Signal</keyword>
<dbReference type="SMART" id="SM00869">
    <property type="entry name" value="Autotransporter"/>
    <property type="match status" value="1"/>
</dbReference>
<evidence type="ECO:0000259" key="2">
    <source>
        <dbReference type="PROSITE" id="PS51208"/>
    </source>
</evidence>
<dbReference type="InterPro" id="IPR005546">
    <property type="entry name" value="Autotransporte_beta"/>
</dbReference>
<dbReference type="SUPFAM" id="SSF103515">
    <property type="entry name" value="Autotransporter"/>
    <property type="match status" value="1"/>
</dbReference>
<accession>A0ABY4V8T9</accession>
<dbReference type="InterPro" id="IPR036514">
    <property type="entry name" value="SGNH_hydro_sf"/>
</dbReference>
<reference evidence="3" key="1">
    <citation type="submission" date="2022-02" db="EMBL/GenBank/DDBJ databases">
        <title>Coral-associated bacteria.</title>
        <authorList>
            <person name="Tang K."/>
            <person name="Wang X."/>
        </authorList>
    </citation>
    <scope>NUCLEOTIDE SEQUENCE</scope>
    <source>
        <strain evidence="3">SCSIO 43006</strain>
    </source>
</reference>
<evidence type="ECO:0000313" key="3">
    <source>
        <dbReference type="EMBL" id="USD20704.1"/>
    </source>
</evidence>
<proteinExistence type="predicted"/>
<dbReference type="PROSITE" id="PS51208">
    <property type="entry name" value="AUTOTRANSPORTER"/>
    <property type="match status" value="1"/>
</dbReference>
<feature type="signal peptide" evidence="1">
    <location>
        <begin position="1"/>
        <end position="24"/>
    </location>
</feature>